<dbReference type="InterPro" id="IPR016047">
    <property type="entry name" value="M23ase_b-sheet_dom"/>
</dbReference>
<name>A0A3P3XM87_9SPIR</name>
<dbReference type="InterPro" id="IPR011055">
    <property type="entry name" value="Dup_hybrid_motif"/>
</dbReference>
<evidence type="ECO:0000313" key="2">
    <source>
        <dbReference type="EMBL" id="SLM15255.1"/>
    </source>
</evidence>
<dbReference type="EMBL" id="FWDM01000035">
    <property type="protein sequence ID" value="SLM15255.1"/>
    <property type="molecule type" value="Genomic_DNA"/>
</dbReference>
<proteinExistence type="predicted"/>
<protein>
    <recommendedName>
        <fullName evidence="1">M23ase beta-sheet core domain-containing protein</fullName>
    </recommendedName>
</protein>
<dbReference type="CDD" id="cd12797">
    <property type="entry name" value="M23_peptidase"/>
    <property type="match status" value="1"/>
</dbReference>
<dbReference type="Gene3D" id="2.70.70.10">
    <property type="entry name" value="Glucose Permease (Domain IIA)"/>
    <property type="match status" value="1"/>
</dbReference>
<accession>A0A3P3XM87</accession>
<reference evidence="2" key="1">
    <citation type="submission" date="2017-02" db="EMBL/GenBank/DDBJ databases">
        <authorList>
            <person name="Regsiter A."/>
            <person name="William W."/>
        </authorList>
    </citation>
    <scope>NUCLEOTIDE SEQUENCE</scope>
    <source>
        <strain evidence="2">Bib</strain>
    </source>
</reference>
<organism evidence="2">
    <name type="scientific">uncultured spirochete</name>
    <dbReference type="NCBI Taxonomy" id="156406"/>
    <lineage>
        <taxon>Bacteria</taxon>
        <taxon>Pseudomonadati</taxon>
        <taxon>Spirochaetota</taxon>
        <taxon>Spirochaetia</taxon>
        <taxon>Spirochaetales</taxon>
        <taxon>environmental samples</taxon>
    </lineage>
</organism>
<sequence>MIIKDGIITAGFDELRPLSQPMNRRDHFHGALDIARGDGIVLSPVDGEAQGFVIFRGVEPNVQVRSWTQGEKPDILALPWREYWQDIYGAIIVIIERGTKRLHILCHFWPSRVLNHDPEFDGPFHSVYYLEERQKTRWPSHILMTDEVYVKQGQRLAPVGNAGFSTGPHVHWEVHHQADRLDEYAKRVNPAKEYL</sequence>
<gene>
    <name evidence="2" type="ORF">SPIROBIBN47_400034</name>
</gene>
<dbReference type="SUPFAM" id="SSF51261">
    <property type="entry name" value="Duplicated hybrid motif"/>
    <property type="match status" value="1"/>
</dbReference>
<dbReference type="AlphaFoldDB" id="A0A3P3XM87"/>
<dbReference type="Pfam" id="PF01551">
    <property type="entry name" value="Peptidase_M23"/>
    <property type="match status" value="1"/>
</dbReference>
<evidence type="ECO:0000259" key="1">
    <source>
        <dbReference type="Pfam" id="PF01551"/>
    </source>
</evidence>
<feature type="domain" description="M23ase beta-sheet core" evidence="1">
    <location>
        <begin position="142"/>
        <end position="182"/>
    </location>
</feature>